<keyword evidence="3" id="KW-1185">Reference proteome</keyword>
<sequence length="75" mass="8298">MSVTVHMTTRREFGAHEHAGGVRVPCRTSEGEPCTCQSLGHPMHTLMLVVAVDTPKPGFFVHMPMLREHDAHVHA</sequence>
<proteinExistence type="predicted"/>
<feature type="region of interest" description="Disordered" evidence="1">
    <location>
        <begin position="1"/>
        <end position="28"/>
    </location>
</feature>
<evidence type="ECO:0000313" key="3">
    <source>
        <dbReference type="Proteomes" id="UP000636800"/>
    </source>
</evidence>
<feature type="compositionally biased region" description="Basic and acidic residues" evidence="1">
    <location>
        <begin position="9"/>
        <end position="20"/>
    </location>
</feature>
<comment type="caution">
    <text evidence="2">The sequence shown here is derived from an EMBL/GenBank/DDBJ whole genome shotgun (WGS) entry which is preliminary data.</text>
</comment>
<protein>
    <submittedName>
        <fullName evidence="2">Uncharacterized protein</fullName>
    </submittedName>
</protein>
<dbReference type="OrthoDB" id="6150863at2759"/>
<organism evidence="2 3">
    <name type="scientific">Vanilla planifolia</name>
    <name type="common">Vanilla</name>
    <dbReference type="NCBI Taxonomy" id="51239"/>
    <lineage>
        <taxon>Eukaryota</taxon>
        <taxon>Viridiplantae</taxon>
        <taxon>Streptophyta</taxon>
        <taxon>Embryophyta</taxon>
        <taxon>Tracheophyta</taxon>
        <taxon>Spermatophyta</taxon>
        <taxon>Magnoliopsida</taxon>
        <taxon>Liliopsida</taxon>
        <taxon>Asparagales</taxon>
        <taxon>Orchidaceae</taxon>
        <taxon>Vanilloideae</taxon>
        <taxon>Vanilleae</taxon>
        <taxon>Vanilla</taxon>
    </lineage>
</organism>
<reference evidence="2 3" key="1">
    <citation type="journal article" date="2020" name="Nat. Food">
        <title>A phased Vanilla planifolia genome enables genetic improvement of flavour and production.</title>
        <authorList>
            <person name="Hasing T."/>
            <person name="Tang H."/>
            <person name="Brym M."/>
            <person name="Khazi F."/>
            <person name="Huang T."/>
            <person name="Chambers A.H."/>
        </authorList>
    </citation>
    <scope>NUCLEOTIDE SEQUENCE [LARGE SCALE GENOMIC DNA]</scope>
    <source>
        <tissue evidence="2">Leaf</tissue>
    </source>
</reference>
<evidence type="ECO:0000313" key="2">
    <source>
        <dbReference type="EMBL" id="KAG0493123.1"/>
    </source>
</evidence>
<evidence type="ECO:0000256" key="1">
    <source>
        <dbReference type="SAM" id="MobiDB-lite"/>
    </source>
</evidence>
<accession>A0A835RM80</accession>
<dbReference type="EMBL" id="JADCNL010000002">
    <property type="protein sequence ID" value="KAG0493123.1"/>
    <property type="molecule type" value="Genomic_DNA"/>
</dbReference>
<dbReference type="AlphaFoldDB" id="A0A835RM80"/>
<dbReference type="Proteomes" id="UP000636800">
    <property type="component" value="Chromosome 2"/>
</dbReference>
<gene>
    <name evidence="2" type="ORF">HPP92_006521</name>
</gene>
<name>A0A835RM80_VANPL</name>